<feature type="transmembrane region" description="Helical" evidence="1">
    <location>
        <begin position="278"/>
        <end position="297"/>
    </location>
</feature>
<dbReference type="Pfam" id="PF13795">
    <property type="entry name" value="HupE_UreJ_2"/>
    <property type="match status" value="1"/>
</dbReference>
<keyword evidence="1" id="KW-1133">Transmembrane helix</keyword>
<name>A0A7W6CBX4_9SPHN</name>
<dbReference type="EMBL" id="JACIDX010000002">
    <property type="protein sequence ID" value="MBB3953733.1"/>
    <property type="molecule type" value="Genomic_DNA"/>
</dbReference>
<evidence type="ECO:0008006" key="4">
    <source>
        <dbReference type="Google" id="ProtNLM"/>
    </source>
</evidence>
<keyword evidence="1" id="KW-0472">Membrane</keyword>
<feature type="transmembrane region" description="Helical" evidence="1">
    <location>
        <begin position="346"/>
        <end position="363"/>
    </location>
</feature>
<sequence>MLAMLALAPAGALAHKASDAYLTLRVRGADVSAQWDIALRDLDLVLQLDGDGDGAIRWGEVSAQRAAIEAYALGHLRVTGDGRPCPLSAHDLLIDDHSDGAYAVLMLAGRCAAPPQKLDLDYTLFDQTDPLHRGLVRLDAGQTKATLILGGNGPHKSIALTGQPDRAQGPLTQICDFIESGIWHIWTGFDHLLFLISLLLPAVLRREGRHWVVQESFRAALLDIIKIVSAFTLAHSLTLAMAALGVISLPSRLTESMIAASVVLAAINNVWPMVTARLWAVAFLFGLIHGFGFANVLRDMALDRGRLLLTLFSFNLGVELGQIAVVAAVMPLAWMMRARPVYRRGVMLAGSGAIAAVAMMWLIERAFDVLIV</sequence>
<reference evidence="2 3" key="1">
    <citation type="submission" date="2020-08" db="EMBL/GenBank/DDBJ databases">
        <title>Genomic Encyclopedia of Type Strains, Phase IV (KMG-IV): sequencing the most valuable type-strain genomes for metagenomic binning, comparative biology and taxonomic classification.</title>
        <authorList>
            <person name="Goeker M."/>
        </authorList>
    </citation>
    <scope>NUCLEOTIDE SEQUENCE [LARGE SCALE GENOMIC DNA]</scope>
    <source>
        <strain evidence="2 3">DSM 27057</strain>
    </source>
</reference>
<evidence type="ECO:0000313" key="2">
    <source>
        <dbReference type="EMBL" id="MBB3953733.1"/>
    </source>
</evidence>
<dbReference type="AlphaFoldDB" id="A0A7W6CBX4"/>
<feature type="transmembrane region" description="Helical" evidence="1">
    <location>
        <begin position="224"/>
        <end position="247"/>
    </location>
</feature>
<accession>A0A7W6CBX4</accession>
<keyword evidence="3" id="KW-1185">Reference proteome</keyword>
<feature type="transmembrane region" description="Helical" evidence="1">
    <location>
        <begin position="183"/>
        <end position="204"/>
    </location>
</feature>
<evidence type="ECO:0000256" key="1">
    <source>
        <dbReference type="SAM" id="Phobius"/>
    </source>
</evidence>
<dbReference type="InterPro" id="IPR032809">
    <property type="entry name" value="Put_HupE_UreJ"/>
</dbReference>
<feature type="transmembrane region" description="Helical" evidence="1">
    <location>
        <begin position="309"/>
        <end position="334"/>
    </location>
</feature>
<evidence type="ECO:0000313" key="3">
    <source>
        <dbReference type="Proteomes" id="UP000548867"/>
    </source>
</evidence>
<keyword evidence="1" id="KW-0812">Transmembrane</keyword>
<dbReference type="Proteomes" id="UP000548867">
    <property type="component" value="Unassembled WGS sequence"/>
</dbReference>
<protein>
    <recommendedName>
        <fullName evidence="4">HupE/UreJ family protein</fullName>
    </recommendedName>
</protein>
<comment type="caution">
    <text evidence="2">The sequence shown here is derived from an EMBL/GenBank/DDBJ whole genome shotgun (WGS) entry which is preliminary data.</text>
</comment>
<gene>
    <name evidence="2" type="ORF">GGR38_000660</name>
</gene>
<organism evidence="2 3">
    <name type="scientific">Novosphingobium sediminicola</name>
    <dbReference type="NCBI Taxonomy" id="563162"/>
    <lineage>
        <taxon>Bacteria</taxon>
        <taxon>Pseudomonadati</taxon>
        <taxon>Pseudomonadota</taxon>
        <taxon>Alphaproteobacteria</taxon>
        <taxon>Sphingomonadales</taxon>
        <taxon>Sphingomonadaceae</taxon>
        <taxon>Novosphingobium</taxon>
    </lineage>
</organism>
<proteinExistence type="predicted"/>
<feature type="transmembrane region" description="Helical" evidence="1">
    <location>
        <begin position="253"/>
        <end position="271"/>
    </location>
</feature>